<evidence type="ECO:0000313" key="13">
    <source>
        <dbReference type="Proteomes" id="UP001152320"/>
    </source>
</evidence>
<comment type="similarity">
    <text evidence="9">Belongs to the G-protein coupled receptor 1 family.</text>
</comment>
<dbReference type="Proteomes" id="UP001152320">
    <property type="component" value="Chromosome 2"/>
</dbReference>
<accession>A0A9Q1CLJ9</accession>
<feature type="transmembrane region" description="Helical" evidence="10">
    <location>
        <begin position="70"/>
        <end position="97"/>
    </location>
</feature>
<keyword evidence="8 9" id="KW-0807">Transducer</keyword>
<keyword evidence="3 9" id="KW-0812">Transmembrane</keyword>
<dbReference type="OrthoDB" id="6117944at2759"/>
<dbReference type="PROSITE" id="PS50262">
    <property type="entry name" value="G_PROTEIN_RECEP_F1_2"/>
    <property type="match status" value="1"/>
</dbReference>
<dbReference type="GO" id="GO:0005886">
    <property type="term" value="C:plasma membrane"/>
    <property type="evidence" value="ECO:0007669"/>
    <property type="project" value="UniProtKB-SubCell"/>
</dbReference>
<feature type="transmembrane region" description="Helical" evidence="10">
    <location>
        <begin position="304"/>
        <end position="327"/>
    </location>
</feature>
<evidence type="ECO:0000313" key="12">
    <source>
        <dbReference type="EMBL" id="KAJ8047478.1"/>
    </source>
</evidence>
<dbReference type="Pfam" id="PF00001">
    <property type="entry name" value="7tm_1"/>
    <property type="match status" value="1"/>
</dbReference>
<feature type="transmembrane region" description="Helical" evidence="10">
    <location>
        <begin position="150"/>
        <end position="176"/>
    </location>
</feature>
<dbReference type="InterPro" id="IPR000276">
    <property type="entry name" value="GPCR_Rhodpsn"/>
</dbReference>
<dbReference type="InterPro" id="IPR017452">
    <property type="entry name" value="GPCR_Rhodpsn_7TM"/>
</dbReference>
<keyword evidence="4 10" id="KW-1133">Transmembrane helix</keyword>
<dbReference type="PRINTS" id="PR00237">
    <property type="entry name" value="GPCRRHODOPSN"/>
</dbReference>
<keyword evidence="2" id="KW-1003">Cell membrane</keyword>
<evidence type="ECO:0000256" key="9">
    <source>
        <dbReference type="RuleBase" id="RU000688"/>
    </source>
</evidence>
<evidence type="ECO:0000256" key="10">
    <source>
        <dbReference type="SAM" id="Phobius"/>
    </source>
</evidence>
<feature type="transmembrane region" description="Helical" evidence="10">
    <location>
        <begin position="196"/>
        <end position="221"/>
    </location>
</feature>
<evidence type="ECO:0000256" key="6">
    <source>
        <dbReference type="ARBA" id="ARBA00023136"/>
    </source>
</evidence>
<dbReference type="EMBL" id="JAIZAY010000002">
    <property type="protein sequence ID" value="KAJ8047478.1"/>
    <property type="molecule type" value="Genomic_DNA"/>
</dbReference>
<keyword evidence="6 10" id="KW-0472">Membrane</keyword>
<dbReference type="PANTHER" id="PTHR24228:SF59">
    <property type="entry name" value="NEUROPEPTIDE RECEPTOR 15"/>
    <property type="match status" value="1"/>
</dbReference>
<keyword evidence="13" id="KW-1185">Reference proteome</keyword>
<keyword evidence="5 9" id="KW-0297">G-protein coupled receptor</keyword>
<dbReference type="PROSITE" id="PS00237">
    <property type="entry name" value="G_PROTEIN_RECEP_F1_1"/>
    <property type="match status" value="1"/>
</dbReference>
<dbReference type="AlphaFoldDB" id="A0A9Q1CLJ9"/>
<organism evidence="12 13">
    <name type="scientific">Holothuria leucospilota</name>
    <name type="common">Black long sea cucumber</name>
    <name type="synonym">Mertensiothuria leucospilota</name>
    <dbReference type="NCBI Taxonomy" id="206669"/>
    <lineage>
        <taxon>Eukaryota</taxon>
        <taxon>Metazoa</taxon>
        <taxon>Echinodermata</taxon>
        <taxon>Eleutherozoa</taxon>
        <taxon>Echinozoa</taxon>
        <taxon>Holothuroidea</taxon>
        <taxon>Aspidochirotacea</taxon>
        <taxon>Aspidochirotida</taxon>
        <taxon>Holothuriidae</taxon>
        <taxon>Holothuria</taxon>
    </lineage>
</organism>
<protein>
    <submittedName>
        <fullName evidence="12">5-hydroxytryptamine receptor 2B</fullName>
    </submittedName>
</protein>
<comment type="subcellular location">
    <subcellularLocation>
        <location evidence="1">Cell membrane</location>
        <topology evidence="1">Multi-pass membrane protein</topology>
    </subcellularLocation>
</comment>
<sequence>MNQSTKFSTSVYVTTVDQEYRRYLPVPLPYAVTFLFIICCVVGFLVGSVGNILVILAIARKRRLRTTANAFLASLAVADFGTCILVLPILSVAFVSLESVITNQFACRFFYHTTFTFSPVSIQHLILIAANRFILINKSSRTYVKCFNKVSISAVIFLIWTLNISFNIAVAFSSYGTMTFFGKEYCYVSQKNTIGTLFWAITLLYTFISSFVIIPMFYIFTFHTVHKSHVRVSETPSVATVTFNPKLSKSKASATGTQRKNRRLLSSSEVKLTKVNFFIFMTNVLFLSPMFFALAITGNDMTHGIFLLVLFPVGMNSVTNPLVYCGFNRNFRHAFKTLLKV</sequence>
<dbReference type="SUPFAM" id="SSF81321">
    <property type="entry name" value="Family A G protein-coupled receptor-like"/>
    <property type="match status" value="1"/>
</dbReference>
<evidence type="ECO:0000256" key="4">
    <source>
        <dbReference type="ARBA" id="ARBA00022989"/>
    </source>
</evidence>
<comment type="caution">
    <text evidence="12">The sequence shown here is derived from an EMBL/GenBank/DDBJ whole genome shotgun (WGS) entry which is preliminary data.</text>
</comment>
<feature type="transmembrane region" description="Helical" evidence="10">
    <location>
        <begin position="109"/>
        <end position="130"/>
    </location>
</feature>
<feature type="transmembrane region" description="Helical" evidence="10">
    <location>
        <begin position="277"/>
        <end position="298"/>
    </location>
</feature>
<gene>
    <name evidence="12" type="ORF">HOLleu_06488</name>
</gene>
<dbReference type="GO" id="GO:0004930">
    <property type="term" value="F:G protein-coupled receptor activity"/>
    <property type="evidence" value="ECO:0007669"/>
    <property type="project" value="UniProtKB-KW"/>
</dbReference>
<evidence type="ECO:0000256" key="2">
    <source>
        <dbReference type="ARBA" id="ARBA00022475"/>
    </source>
</evidence>
<proteinExistence type="inferred from homology"/>
<evidence type="ECO:0000256" key="5">
    <source>
        <dbReference type="ARBA" id="ARBA00023040"/>
    </source>
</evidence>
<evidence type="ECO:0000256" key="7">
    <source>
        <dbReference type="ARBA" id="ARBA00023170"/>
    </source>
</evidence>
<keyword evidence="7 9" id="KW-0675">Receptor</keyword>
<evidence type="ECO:0000256" key="1">
    <source>
        <dbReference type="ARBA" id="ARBA00004651"/>
    </source>
</evidence>
<evidence type="ECO:0000256" key="3">
    <source>
        <dbReference type="ARBA" id="ARBA00022692"/>
    </source>
</evidence>
<dbReference type="PANTHER" id="PTHR24228">
    <property type="entry name" value="B2 BRADYKININ RECEPTOR/ANGIOTENSIN II RECEPTOR"/>
    <property type="match status" value="1"/>
</dbReference>
<name>A0A9Q1CLJ9_HOLLE</name>
<feature type="transmembrane region" description="Helical" evidence="10">
    <location>
        <begin position="30"/>
        <end position="58"/>
    </location>
</feature>
<feature type="domain" description="G-protein coupled receptors family 1 profile" evidence="11">
    <location>
        <begin position="50"/>
        <end position="324"/>
    </location>
</feature>
<evidence type="ECO:0000256" key="8">
    <source>
        <dbReference type="ARBA" id="ARBA00023224"/>
    </source>
</evidence>
<evidence type="ECO:0000259" key="11">
    <source>
        <dbReference type="PROSITE" id="PS50262"/>
    </source>
</evidence>
<dbReference type="CDD" id="cd00637">
    <property type="entry name" value="7tm_classA_rhodopsin-like"/>
    <property type="match status" value="1"/>
</dbReference>
<dbReference type="Gene3D" id="1.20.1070.10">
    <property type="entry name" value="Rhodopsin 7-helix transmembrane proteins"/>
    <property type="match status" value="1"/>
</dbReference>
<dbReference type="SMART" id="SM01381">
    <property type="entry name" value="7TM_GPCR_Srsx"/>
    <property type="match status" value="1"/>
</dbReference>
<reference evidence="12" key="1">
    <citation type="submission" date="2021-10" db="EMBL/GenBank/DDBJ databases">
        <title>Tropical sea cucumber genome reveals ecological adaptation and Cuvierian tubules defense mechanism.</title>
        <authorList>
            <person name="Chen T."/>
        </authorList>
    </citation>
    <scope>NUCLEOTIDE SEQUENCE</scope>
    <source>
        <strain evidence="12">Nanhai2018</strain>
        <tissue evidence="12">Muscle</tissue>
    </source>
</reference>